<dbReference type="EC" id="3.5.-.-" evidence="2"/>
<dbReference type="Gene3D" id="3.20.20.140">
    <property type="entry name" value="Metal-dependent hydrolases"/>
    <property type="match status" value="1"/>
</dbReference>
<feature type="domain" description="Amidohydrolase 3" evidence="1">
    <location>
        <begin position="77"/>
        <end position="560"/>
    </location>
</feature>
<dbReference type="EMBL" id="JBHUGS010000005">
    <property type="protein sequence ID" value="MFD1952143.1"/>
    <property type="molecule type" value="Genomic_DNA"/>
</dbReference>
<dbReference type="SUPFAM" id="SSF51556">
    <property type="entry name" value="Metallo-dependent hydrolases"/>
    <property type="match status" value="1"/>
</dbReference>
<dbReference type="GO" id="GO:0016787">
    <property type="term" value="F:hydrolase activity"/>
    <property type="evidence" value="ECO:0007669"/>
    <property type="project" value="UniProtKB-KW"/>
</dbReference>
<organism evidence="2 3">
    <name type="scientific">Sphingomonas arantia</name>
    <dbReference type="NCBI Taxonomy" id="1460676"/>
    <lineage>
        <taxon>Bacteria</taxon>
        <taxon>Pseudomonadati</taxon>
        <taxon>Pseudomonadota</taxon>
        <taxon>Alphaproteobacteria</taxon>
        <taxon>Sphingomonadales</taxon>
        <taxon>Sphingomonadaceae</taxon>
        <taxon>Sphingomonas</taxon>
    </lineage>
</organism>
<dbReference type="InterPro" id="IPR011059">
    <property type="entry name" value="Metal-dep_hydrolase_composite"/>
</dbReference>
<dbReference type="Gene3D" id="2.30.40.10">
    <property type="entry name" value="Urease, subunit C, domain 1"/>
    <property type="match status" value="1"/>
</dbReference>
<dbReference type="Gene3D" id="3.10.310.70">
    <property type="match status" value="1"/>
</dbReference>
<evidence type="ECO:0000313" key="3">
    <source>
        <dbReference type="Proteomes" id="UP001597400"/>
    </source>
</evidence>
<dbReference type="PANTHER" id="PTHR22642:SF21">
    <property type="entry name" value="PERIPLASMIC PROTEIN"/>
    <property type="match status" value="1"/>
</dbReference>
<comment type="caution">
    <text evidence="2">The sequence shown here is derived from an EMBL/GenBank/DDBJ whole genome shotgun (WGS) entry which is preliminary data.</text>
</comment>
<reference evidence="3" key="1">
    <citation type="journal article" date="2019" name="Int. J. Syst. Evol. Microbiol.">
        <title>The Global Catalogue of Microorganisms (GCM) 10K type strain sequencing project: providing services to taxonomists for standard genome sequencing and annotation.</title>
        <authorList>
            <consortium name="The Broad Institute Genomics Platform"/>
            <consortium name="The Broad Institute Genome Sequencing Center for Infectious Disease"/>
            <person name="Wu L."/>
            <person name="Ma J."/>
        </authorList>
    </citation>
    <scope>NUCLEOTIDE SEQUENCE [LARGE SCALE GENOMIC DNA]</scope>
    <source>
        <strain evidence="3">CGMCC 1.12702</strain>
    </source>
</reference>
<accession>A0ABW4U1F9</accession>
<proteinExistence type="predicted"/>
<dbReference type="RefSeq" id="WP_380931618.1">
    <property type="nucleotide sequence ID" value="NZ_JBHUGS010000005.1"/>
</dbReference>
<dbReference type="InterPro" id="IPR033932">
    <property type="entry name" value="YtcJ-like"/>
</dbReference>
<dbReference type="InterPro" id="IPR013108">
    <property type="entry name" value="Amidohydro_3"/>
</dbReference>
<sequence length="642" mass="69707">MLGRRDVLRGGAAAALLPLTTADGKQAKTDLLIVNARIATLDRSNPQAEAVAIRDGRFLVVGSEQAARSAARAGAVVIDAGGRRLIPGLIDSHMHIIRGGLNYNMELRWDGVPSLADAMAMLKRQVDRTPAPQWVRVVGGFTEHQFAEKRLPTIAELNAVAPDTPVFILHLYDRALLNAAALHVVGYAKHTPNPPGGEIVRDAAGNPTGLLLAHPNATILYSTLAKGPKLPPEYQLNSTRHFMRELNGLGVTGVIDAGGGFQNYPDDYAIIEKLHADEQLTLRISYNLFTQKPQQELADFAGWVKQVGPGRGDDSYRHNGAGEMLVYSAADFEDFRVARPDMPPGMEGDLELVVRLLAEHRWPWRLHATYDQTIGRALDVFEEVHRDIPLTGINWFFDHAETISDRNIERIAALGGGIAIQHRMAYQGESFVERYGAKAAERTPPIARMLAAGLHVGAGTDATRVASYNPWVSLNWLVTGRTVGGLSLYPAANRVSRETALRMWTHQNTWFSNEEGKKGMVKAGQLADLAILSDDYFSVPEARIPHLRSVLTMLGGQVVYGDAEFADLSPKMPLPMPDWSPVATFGGYRRTQEKAAKLAGACGCSTACNVHGHDHAVALGGQVPAADVQGFWGSLGCGCWAV</sequence>
<keyword evidence="3" id="KW-1185">Reference proteome</keyword>
<keyword evidence="2" id="KW-0378">Hydrolase</keyword>
<gene>
    <name evidence="2" type="ORF">ACFSGX_15320</name>
</gene>
<name>A0ABW4U1F9_9SPHN</name>
<dbReference type="SUPFAM" id="SSF51338">
    <property type="entry name" value="Composite domain of metallo-dependent hydrolases"/>
    <property type="match status" value="1"/>
</dbReference>
<dbReference type="PANTHER" id="PTHR22642">
    <property type="entry name" value="IMIDAZOLONEPROPIONASE"/>
    <property type="match status" value="1"/>
</dbReference>
<protein>
    <submittedName>
        <fullName evidence="2">Amidohydrolase</fullName>
        <ecNumber evidence="2">3.5.-.-</ecNumber>
    </submittedName>
</protein>
<evidence type="ECO:0000313" key="2">
    <source>
        <dbReference type="EMBL" id="MFD1952143.1"/>
    </source>
</evidence>
<evidence type="ECO:0000259" key="1">
    <source>
        <dbReference type="Pfam" id="PF07969"/>
    </source>
</evidence>
<dbReference type="InterPro" id="IPR032466">
    <property type="entry name" value="Metal_Hydrolase"/>
</dbReference>
<dbReference type="Pfam" id="PF07969">
    <property type="entry name" value="Amidohydro_3"/>
    <property type="match status" value="1"/>
</dbReference>
<dbReference type="Proteomes" id="UP001597400">
    <property type="component" value="Unassembled WGS sequence"/>
</dbReference>
<dbReference type="CDD" id="cd01300">
    <property type="entry name" value="YtcJ_like"/>
    <property type="match status" value="1"/>
</dbReference>